<feature type="transmembrane region" description="Helical" evidence="1">
    <location>
        <begin position="222"/>
        <end position="244"/>
    </location>
</feature>
<reference evidence="3" key="1">
    <citation type="submission" date="2020-10" db="EMBL/GenBank/DDBJ databases">
        <title>Ca. Dormibacterota MAGs.</title>
        <authorList>
            <person name="Montgomery K."/>
        </authorList>
    </citation>
    <scope>NUCLEOTIDE SEQUENCE [LARGE SCALE GENOMIC DNA]</scope>
    <source>
        <strain evidence="3">SC8812_S17_10</strain>
    </source>
</reference>
<evidence type="ECO:0000259" key="2">
    <source>
        <dbReference type="Pfam" id="PF03703"/>
    </source>
</evidence>
<dbReference type="Proteomes" id="UP000612893">
    <property type="component" value="Unassembled WGS sequence"/>
</dbReference>
<feature type="transmembrane region" description="Helical" evidence="1">
    <location>
        <begin position="358"/>
        <end position="375"/>
    </location>
</feature>
<feature type="domain" description="YdbS-like PH" evidence="2">
    <location>
        <begin position="61"/>
        <end position="143"/>
    </location>
</feature>
<proteinExistence type="predicted"/>
<organism evidence="3 4">
    <name type="scientific">Candidatus Nephthysia bennettiae</name>
    <dbReference type="NCBI Taxonomy" id="3127016"/>
    <lineage>
        <taxon>Bacteria</taxon>
        <taxon>Bacillati</taxon>
        <taxon>Candidatus Dormiibacterota</taxon>
        <taxon>Candidatus Dormibacteria</taxon>
        <taxon>Candidatus Dormibacterales</taxon>
        <taxon>Candidatus Dormibacteraceae</taxon>
        <taxon>Candidatus Nephthysia</taxon>
    </lineage>
</organism>
<gene>
    <name evidence="3" type="ORF">JF922_08690</name>
</gene>
<keyword evidence="1" id="KW-0472">Membrane</keyword>
<protein>
    <submittedName>
        <fullName evidence="3">PH domain-containing protein</fullName>
    </submittedName>
</protein>
<dbReference type="PANTHER" id="PTHR34473:SF2">
    <property type="entry name" value="UPF0699 TRANSMEMBRANE PROTEIN YDBT"/>
    <property type="match status" value="1"/>
</dbReference>
<feature type="transmembrane region" description="Helical" evidence="1">
    <location>
        <begin position="168"/>
        <end position="193"/>
    </location>
</feature>
<dbReference type="PANTHER" id="PTHR34473">
    <property type="entry name" value="UPF0699 TRANSMEMBRANE PROTEIN YDBS"/>
    <property type="match status" value="1"/>
</dbReference>
<dbReference type="InterPro" id="IPR014529">
    <property type="entry name" value="UCP026631"/>
</dbReference>
<dbReference type="InterPro" id="IPR005182">
    <property type="entry name" value="YdbS-like_PH"/>
</dbReference>
<feature type="transmembrane region" description="Helical" evidence="1">
    <location>
        <begin position="21"/>
        <end position="38"/>
    </location>
</feature>
<keyword evidence="1" id="KW-1133">Transmembrane helix</keyword>
<evidence type="ECO:0000313" key="4">
    <source>
        <dbReference type="Proteomes" id="UP000612893"/>
    </source>
</evidence>
<evidence type="ECO:0000313" key="3">
    <source>
        <dbReference type="EMBL" id="MBJ7598147.1"/>
    </source>
</evidence>
<keyword evidence="1" id="KW-0812">Transmembrane</keyword>
<name>A0A934ND78_9BACT</name>
<feature type="transmembrane region" description="Helical" evidence="1">
    <location>
        <begin position="44"/>
        <end position="62"/>
    </location>
</feature>
<dbReference type="EMBL" id="JAEKNR010000097">
    <property type="protein sequence ID" value="MBJ7598147.1"/>
    <property type="molecule type" value="Genomic_DNA"/>
</dbReference>
<dbReference type="AlphaFoldDB" id="A0A934ND78"/>
<dbReference type="PIRSF" id="PIRSF026631">
    <property type="entry name" value="UCP026631"/>
    <property type="match status" value="1"/>
</dbReference>
<evidence type="ECO:0000256" key="1">
    <source>
        <dbReference type="SAM" id="Phobius"/>
    </source>
</evidence>
<sequence>MEAAGWRRLDVRMLVVHPVRELARLLPLLIGVMFAGSSSGRSTLWGLVGAGIAIGLGVLRWFTTTYRIAGGQVQVQRGLLRRRLLSVPLDRVRTVDVSASALHRVLGLVRVSVGTGLSDRKSNDALRLDGLSVAEADRLRDLLLHRGGVEQAATAAPEEVIAAMQPSWVWYGPFTFSGFVTVFVVLGFAWRIVSEAQIDPRRLGPVTAATSELSMLPRWIEFLAALLVLLGVVAVASTVGYLLAFWNFHLVRNADGALQVTRGLVSTRATTIEERRLRGVELSEPLLLRAVRGARCIAIATGLRVGRGAERGGSLLLPPAPRQEARRVATAVLHSPEPVEAELVRHGPSAHRRRHTRVLMIWALVVVALVGLAWLVPALSWTWQASLVLLPVWLALAYDRYLNLGHALAGRTLVTRAGSLVRRRSMLACDGIIGWNLRQSFFQRRAGLATVVATTAAGRQQYEVQDVGLAEAVRVADQALPGLLTPFLAPATGPSSISSAQVEIVLPGRDFLRRLR</sequence>
<comment type="caution">
    <text evidence="3">The sequence shown here is derived from an EMBL/GenBank/DDBJ whole genome shotgun (WGS) entry which is preliminary data.</text>
</comment>
<feature type="domain" description="YdbS-like PH" evidence="2">
    <location>
        <begin position="404"/>
        <end position="478"/>
    </location>
</feature>
<dbReference type="Pfam" id="PF03703">
    <property type="entry name" value="bPH_2"/>
    <property type="match status" value="2"/>
</dbReference>
<keyword evidence="4" id="KW-1185">Reference proteome</keyword>
<accession>A0A934ND78</accession>